<dbReference type="GO" id="GO:0090110">
    <property type="term" value="P:COPII-coated vesicle cargo loading"/>
    <property type="evidence" value="ECO:0007669"/>
    <property type="project" value="TreeGrafter"/>
</dbReference>
<feature type="compositionally biased region" description="Pro residues" evidence="1">
    <location>
        <begin position="1"/>
        <end position="11"/>
    </location>
</feature>
<dbReference type="InterPro" id="IPR029006">
    <property type="entry name" value="ADF-H/Gelsolin-like_dom_sf"/>
</dbReference>
<name>A0A8H7U7H7_MORIS</name>
<dbReference type="InterPro" id="IPR036180">
    <property type="entry name" value="Gelsolin-like_dom_sf"/>
</dbReference>
<dbReference type="InterPro" id="IPR036465">
    <property type="entry name" value="vWFA_dom_sf"/>
</dbReference>
<feature type="compositionally biased region" description="Polar residues" evidence="1">
    <location>
        <begin position="54"/>
        <end position="72"/>
    </location>
</feature>
<dbReference type="Gene3D" id="2.60.40.1670">
    <property type="entry name" value="beta-sandwich domain of Sec23/24"/>
    <property type="match status" value="1"/>
</dbReference>
<dbReference type="InterPro" id="IPR036174">
    <property type="entry name" value="Znf_Sec23_Sec24_sf"/>
</dbReference>
<dbReference type="InterPro" id="IPR050550">
    <property type="entry name" value="SEC23_SEC24_subfamily"/>
</dbReference>
<dbReference type="GO" id="GO:0030127">
    <property type="term" value="C:COPII vesicle coat"/>
    <property type="evidence" value="ECO:0007669"/>
    <property type="project" value="InterPro"/>
</dbReference>
<dbReference type="PANTHER" id="PTHR13803:SF4">
    <property type="entry name" value="SECRETORY 24CD, ISOFORM C"/>
    <property type="match status" value="1"/>
</dbReference>
<dbReference type="GO" id="GO:0000149">
    <property type="term" value="F:SNARE binding"/>
    <property type="evidence" value="ECO:0007669"/>
    <property type="project" value="TreeGrafter"/>
</dbReference>
<evidence type="ECO:0000256" key="1">
    <source>
        <dbReference type="SAM" id="MobiDB-lite"/>
    </source>
</evidence>
<feature type="domain" description="Sec23/Sec24 helical" evidence="4">
    <location>
        <begin position="673"/>
        <end position="769"/>
    </location>
</feature>
<dbReference type="SUPFAM" id="SSF53300">
    <property type="entry name" value="vWA-like"/>
    <property type="match status" value="1"/>
</dbReference>
<dbReference type="GO" id="GO:0008270">
    <property type="term" value="F:zinc ion binding"/>
    <property type="evidence" value="ECO:0007669"/>
    <property type="project" value="InterPro"/>
</dbReference>
<comment type="caution">
    <text evidence="6">The sequence shown here is derived from an EMBL/GenBank/DDBJ whole genome shotgun (WGS) entry which is preliminary data.</text>
</comment>
<proteinExistence type="predicted"/>
<protein>
    <submittedName>
        <fullName evidence="6">Uncharacterized protein</fullName>
    </submittedName>
</protein>
<dbReference type="InterPro" id="IPR006896">
    <property type="entry name" value="Sec23/24_trunk_dom"/>
</dbReference>
<dbReference type="GO" id="GO:0070971">
    <property type="term" value="C:endoplasmic reticulum exit site"/>
    <property type="evidence" value="ECO:0007669"/>
    <property type="project" value="TreeGrafter"/>
</dbReference>
<dbReference type="OrthoDB" id="49016at2759"/>
<feature type="domain" description="Sec23/Sec24 trunk" evidence="3">
    <location>
        <begin position="331"/>
        <end position="569"/>
    </location>
</feature>
<evidence type="ECO:0000259" key="2">
    <source>
        <dbReference type="Pfam" id="PF00626"/>
    </source>
</evidence>
<organism evidence="6 7">
    <name type="scientific">Mortierella isabellina</name>
    <name type="common">Filamentous fungus</name>
    <name type="synonym">Umbelopsis isabellina</name>
    <dbReference type="NCBI Taxonomy" id="91625"/>
    <lineage>
        <taxon>Eukaryota</taxon>
        <taxon>Fungi</taxon>
        <taxon>Fungi incertae sedis</taxon>
        <taxon>Mucoromycota</taxon>
        <taxon>Mucoromycotina</taxon>
        <taxon>Umbelopsidomycetes</taxon>
        <taxon>Umbelopsidales</taxon>
        <taxon>Umbelopsidaceae</taxon>
        <taxon>Umbelopsis</taxon>
    </lineage>
</organism>
<evidence type="ECO:0000313" key="6">
    <source>
        <dbReference type="EMBL" id="KAG2171500.1"/>
    </source>
</evidence>
<dbReference type="InterPro" id="IPR012990">
    <property type="entry name" value="Beta-sandwich_Sec23_24"/>
</dbReference>
<feature type="compositionally biased region" description="Pro residues" evidence="1">
    <location>
        <begin position="43"/>
        <end position="53"/>
    </location>
</feature>
<dbReference type="Pfam" id="PF04811">
    <property type="entry name" value="Sec23_trunk"/>
    <property type="match status" value="1"/>
</dbReference>
<keyword evidence="7" id="KW-1185">Reference proteome</keyword>
<dbReference type="GO" id="GO:0006886">
    <property type="term" value="P:intracellular protein transport"/>
    <property type="evidence" value="ECO:0007669"/>
    <property type="project" value="InterPro"/>
</dbReference>
<evidence type="ECO:0000259" key="3">
    <source>
        <dbReference type="Pfam" id="PF04811"/>
    </source>
</evidence>
<dbReference type="Gene3D" id="2.30.30.380">
    <property type="entry name" value="Zn-finger domain of Sec23/24"/>
    <property type="match status" value="1"/>
</dbReference>
<dbReference type="SUPFAM" id="SSF81811">
    <property type="entry name" value="Helical domain of Sec23/24"/>
    <property type="match status" value="1"/>
</dbReference>
<sequence length="946" mass="106775">MQHYPVRPPPQGQYARPPTTPPTQFHSQARPPPSSNMIRPHRPPPPPPPPPQSPDNVLQHQMENMSLHSNSPRPRGARAKRVFHPDGLSSGGPVRPTVARPGMVSPIAQGFPNVPRPDMKSAQTMGYPSPGAPTTRPPEPLPSQPKSRIDPNQIPSPVQVQEQDQQLFEGKEYGTCSKTSIPLSSTHVRVVDQGNCNPRFMRVNTTQMPASESLLEQSHLPMALVVQPLAKLRHDEEPIPVVEMQKEGPMEEESLFVTFVASIVMVYFMFLCPIIVNGIPTNSCKNLKSVPDEYFCNLDMSGRRTDYEYRPELRDGIVEYIVPEDYWAKPPQPLHYLFAIDVSWNSSQSGMLTTFCKTLNDILYDETSPDRLPKGAKIGIMTFDSTIHFYNLKAGLEQAQLMVVPDIEDVFVPLNEGLFVHPEESREVITDLLSNLPAFYAENRNSVAVLGPLVNSAHSSMKECGGKLIVLQSVLPTKGAGTLRVREQSKRTNEEEKTLLTPQDSNYQKWGNELVEAGVSVDLWLFPLQAHMDITTMGLLATLTGGDVHYFPNFNHNRDGAKLAFDMRHSLMRETGYNGVLRIRCSNGLTVHDQFGNFTMKNTTDIELAGIDEDKSIAFVIKHDEKLDTKLEASFQCAMLYTTASGERRVRVINLSLPVTDNIANLFRNAHMDVTISLFMRQAVSLAGTKSTQQLRDELTVKCVKILAAYRKHCAYSSSPGQLILPDSFKLFPLYTVTMLKSLPLRSSSNLDIDTRVYNMRYTKSLGILEQMTLLYPRMFPLCHLEADIGELDETGSIKLPPAMRVSYERLRRDEAYLLENGQYLYIWLGRDLPPHYLQAVFGVGDPQHIDPRQGLPHIDSTESIQLRKFLGAIQGQRAWYMPIRIVRQQLDMELDFANLLVEDKNNEQMSYVDYLCAVHRQIQTEITQEKQDNVMASASYWTQRY</sequence>
<feature type="region of interest" description="Disordered" evidence="1">
    <location>
        <begin position="1"/>
        <end position="154"/>
    </location>
</feature>
<dbReference type="Proteomes" id="UP000654370">
    <property type="component" value="Unassembled WGS sequence"/>
</dbReference>
<dbReference type="InterPro" id="IPR006900">
    <property type="entry name" value="Sec23/24_helical_dom"/>
</dbReference>
<dbReference type="AlphaFoldDB" id="A0A8H7U7H7"/>
<dbReference type="PANTHER" id="PTHR13803">
    <property type="entry name" value="SEC24-RELATED PROTEIN"/>
    <property type="match status" value="1"/>
</dbReference>
<feature type="domain" description="Gelsolin-like" evidence="2">
    <location>
        <begin position="798"/>
        <end position="869"/>
    </location>
</feature>
<dbReference type="EMBL" id="JAEPQZ010000020">
    <property type="protein sequence ID" value="KAG2171500.1"/>
    <property type="molecule type" value="Genomic_DNA"/>
</dbReference>
<evidence type="ECO:0000259" key="4">
    <source>
        <dbReference type="Pfam" id="PF04815"/>
    </source>
</evidence>
<dbReference type="SUPFAM" id="SSF82754">
    <property type="entry name" value="C-terminal, gelsolin-like domain of Sec23/24"/>
    <property type="match status" value="1"/>
</dbReference>
<dbReference type="Gene3D" id="3.40.50.410">
    <property type="entry name" value="von Willebrand factor, type A domain"/>
    <property type="match status" value="1"/>
</dbReference>
<dbReference type="Gene3D" id="1.20.120.730">
    <property type="entry name" value="Sec23/Sec24 helical domain"/>
    <property type="match status" value="1"/>
</dbReference>
<dbReference type="Gene3D" id="3.40.20.10">
    <property type="entry name" value="Severin"/>
    <property type="match status" value="1"/>
</dbReference>
<dbReference type="SUPFAM" id="SSF82919">
    <property type="entry name" value="Zn-finger domain of Sec23/24"/>
    <property type="match status" value="1"/>
</dbReference>
<dbReference type="InterPro" id="IPR036175">
    <property type="entry name" value="Sec23/24_helical_dom_sf"/>
</dbReference>
<reference evidence="6" key="1">
    <citation type="submission" date="2020-12" db="EMBL/GenBank/DDBJ databases">
        <title>Metabolic potential, ecology and presence of endohyphal bacteria is reflected in genomic diversity of Mucoromycotina.</title>
        <authorList>
            <person name="Muszewska A."/>
            <person name="Okrasinska A."/>
            <person name="Steczkiewicz K."/>
            <person name="Drgas O."/>
            <person name="Orlowska M."/>
            <person name="Perlinska-Lenart U."/>
            <person name="Aleksandrzak-Piekarczyk T."/>
            <person name="Szatraj K."/>
            <person name="Zielenkiewicz U."/>
            <person name="Pilsyk S."/>
            <person name="Malc E."/>
            <person name="Mieczkowski P."/>
            <person name="Kruszewska J.S."/>
            <person name="Biernat P."/>
            <person name="Pawlowska J."/>
        </authorList>
    </citation>
    <scope>NUCLEOTIDE SEQUENCE</scope>
    <source>
        <strain evidence="6">WA0000067209</strain>
    </source>
</reference>
<dbReference type="Pfam" id="PF08033">
    <property type="entry name" value="Sec23_BS"/>
    <property type="match status" value="1"/>
</dbReference>
<dbReference type="SUPFAM" id="SSF81995">
    <property type="entry name" value="beta-sandwich domain of Sec23/24"/>
    <property type="match status" value="1"/>
</dbReference>
<evidence type="ECO:0000313" key="7">
    <source>
        <dbReference type="Proteomes" id="UP000654370"/>
    </source>
</evidence>
<dbReference type="Pfam" id="PF00626">
    <property type="entry name" value="Gelsolin"/>
    <property type="match status" value="1"/>
</dbReference>
<evidence type="ECO:0000259" key="5">
    <source>
        <dbReference type="Pfam" id="PF08033"/>
    </source>
</evidence>
<feature type="domain" description="Sec23/Sec24 beta-sandwich" evidence="5">
    <location>
        <begin position="576"/>
        <end position="660"/>
    </location>
</feature>
<dbReference type="Pfam" id="PF04815">
    <property type="entry name" value="Sec23_helical"/>
    <property type="match status" value="1"/>
</dbReference>
<accession>A0A8H7U7H7</accession>
<gene>
    <name evidence="6" type="ORF">INT43_008226</name>
</gene>
<dbReference type="InterPro" id="IPR007123">
    <property type="entry name" value="Gelsolin-like_dom"/>
</dbReference>